<dbReference type="InterPro" id="IPR003779">
    <property type="entry name" value="CMD-like"/>
</dbReference>
<accession>A0A5B9QCT2</accession>
<protein>
    <submittedName>
        <fullName evidence="2">Carboxymuconolactone decarboxylase family protein</fullName>
    </submittedName>
</protein>
<feature type="domain" description="Carboxymuconolactone decarboxylase-like" evidence="1">
    <location>
        <begin position="43"/>
        <end position="116"/>
    </location>
</feature>
<dbReference type="NCBIfam" id="TIGR00778">
    <property type="entry name" value="ahpD_dom"/>
    <property type="match status" value="1"/>
</dbReference>
<evidence type="ECO:0000313" key="2">
    <source>
        <dbReference type="EMBL" id="QEG34756.1"/>
    </source>
</evidence>
<dbReference type="OrthoDB" id="9801997at2"/>
<dbReference type="PANTHER" id="PTHR35446:SF3">
    <property type="entry name" value="CMD DOMAIN-CONTAINING PROTEIN"/>
    <property type="match status" value="1"/>
</dbReference>
<dbReference type="Pfam" id="PF02627">
    <property type="entry name" value="CMD"/>
    <property type="match status" value="1"/>
</dbReference>
<dbReference type="NCBIfam" id="TIGR01926">
    <property type="entry name" value="peroxid_rel"/>
    <property type="match status" value="1"/>
</dbReference>
<keyword evidence="3" id="KW-1185">Reference proteome</keyword>
<name>A0A5B9QCT2_9BACT</name>
<proteinExistence type="predicted"/>
<sequence length="197" mass="20731">MSRLPQIAPDQANPQQAELFESVKSKLGRVPNLLRVLGNSTAALRGYLDFSGALSAGGGLDPKQREIVALTVAQANDCEYCLAAHSTIGKMVGLSPEAIEAARRADGYDELSRAVARFADAVVKSRGRVDDEQLDAFRAAGFNDDAVTEVVAHVALNVFTNYLNNLAETDVDFPAAAPLATEESEAAACSTACGCTV</sequence>
<organism evidence="2 3">
    <name type="scientific">Bythopirellula goksoeyrii</name>
    <dbReference type="NCBI Taxonomy" id="1400387"/>
    <lineage>
        <taxon>Bacteria</taxon>
        <taxon>Pseudomonadati</taxon>
        <taxon>Planctomycetota</taxon>
        <taxon>Planctomycetia</taxon>
        <taxon>Pirellulales</taxon>
        <taxon>Lacipirellulaceae</taxon>
        <taxon>Bythopirellula</taxon>
    </lineage>
</organism>
<dbReference type="PANTHER" id="PTHR35446">
    <property type="entry name" value="SI:CH211-175M2.5"/>
    <property type="match status" value="1"/>
</dbReference>
<dbReference type="KEGG" id="bgok:Pr1d_20400"/>
<dbReference type="EMBL" id="CP042913">
    <property type="protein sequence ID" value="QEG34756.1"/>
    <property type="molecule type" value="Genomic_DNA"/>
</dbReference>
<dbReference type="GO" id="GO:0051920">
    <property type="term" value="F:peroxiredoxin activity"/>
    <property type="evidence" value="ECO:0007669"/>
    <property type="project" value="InterPro"/>
</dbReference>
<evidence type="ECO:0000259" key="1">
    <source>
        <dbReference type="Pfam" id="PF02627"/>
    </source>
</evidence>
<dbReference type="InterPro" id="IPR004675">
    <property type="entry name" value="AhpD_core"/>
</dbReference>
<dbReference type="AlphaFoldDB" id="A0A5B9QCT2"/>
<dbReference type="InterPro" id="IPR029032">
    <property type="entry name" value="AhpD-like"/>
</dbReference>
<dbReference type="Gene3D" id="1.20.1290.10">
    <property type="entry name" value="AhpD-like"/>
    <property type="match status" value="1"/>
</dbReference>
<dbReference type="RefSeq" id="WP_148073365.1">
    <property type="nucleotide sequence ID" value="NZ_CP042913.1"/>
</dbReference>
<gene>
    <name evidence="2" type="ORF">Pr1d_20400</name>
</gene>
<evidence type="ECO:0000313" key="3">
    <source>
        <dbReference type="Proteomes" id="UP000323917"/>
    </source>
</evidence>
<dbReference type="InterPro" id="IPR010195">
    <property type="entry name" value="Uncharacterised_peroxidase-rel"/>
</dbReference>
<dbReference type="SUPFAM" id="SSF69118">
    <property type="entry name" value="AhpD-like"/>
    <property type="match status" value="1"/>
</dbReference>
<dbReference type="Proteomes" id="UP000323917">
    <property type="component" value="Chromosome"/>
</dbReference>
<reference evidence="2 3" key="1">
    <citation type="submission" date="2019-08" db="EMBL/GenBank/DDBJ databases">
        <title>Deep-cultivation of Planctomycetes and their phenomic and genomic characterization uncovers novel biology.</title>
        <authorList>
            <person name="Wiegand S."/>
            <person name="Jogler M."/>
            <person name="Boedeker C."/>
            <person name="Pinto D."/>
            <person name="Vollmers J."/>
            <person name="Rivas-Marin E."/>
            <person name="Kohn T."/>
            <person name="Peeters S.H."/>
            <person name="Heuer A."/>
            <person name="Rast P."/>
            <person name="Oberbeckmann S."/>
            <person name="Bunk B."/>
            <person name="Jeske O."/>
            <person name="Meyerdierks A."/>
            <person name="Storesund J.E."/>
            <person name="Kallscheuer N."/>
            <person name="Luecker S."/>
            <person name="Lage O.M."/>
            <person name="Pohl T."/>
            <person name="Merkel B.J."/>
            <person name="Hornburger P."/>
            <person name="Mueller R.-W."/>
            <person name="Bruemmer F."/>
            <person name="Labrenz M."/>
            <person name="Spormann A.M."/>
            <person name="Op den Camp H."/>
            <person name="Overmann J."/>
            <person name="Amann R."/>
            <person name="Jetten M.S.M."/>
            <person name="Mascher T."/>
            <person name="Medema M.H."/>
            <person name="Devos D.P."/>
            <person name="Kaster A.-K."/>
            <person name="Ovreas L."/>
            <person name="Rohde M."/>
            <person name="Galperin M.Y."/>
            <person name="Jogler C."/>
        </authorList>
    </citation>
    <scope>NUCLEOTIDE SEQUENCE [LARGE SCALE GENOMIC DNA]</scope>
    <source>
        <strain evidence="2 3">Pr1d</strain>
    </source>
</reference>